<keyword evidence="2" id="KW-1185">Reference proteome</keyword>
<dbReference type="EMBL" id="CP058532">
    <property type="protein sequence ID" value="QLG30091.1"/>
    <property type="molecule type" value="Genomic_DNA"/>
</dbReference>
<proteinExistence type="predicted"/>
<evidence type="ECO:0000313" key="1">
    <source>
        <dbReference type="EMBL" id="QLG30091.1"/>
    </source>
</evidence>
<accession>A0A7D5GKV1</accession>
<name>A0A7D5GKV1_9EURY</name>
<evidence type="ECO:0000313" key="2">
    <source>
        <dbReference type="Proteomes" id="UP000509750"/>
    </source>
</evidence>
<gene>
    <name evidence="1" type="ORF">HUG10_21125</name>
</gene>
<reference evidence="1 2" key="1">
    <citation type="submission" date="2020-07" db="EMBL/GenBank/DDBJ databases">
        <title>Gai3-2, isolated from salt lake.</title>
        <authorList>
            <person name="Cui H."/>
            <person name="Shi X."/>
        </authorList>
    </citation>
    <scope>NUCLEOTIDE SEQUENCE [LARGE SCALE GENOMIC DNA]</scope>
    <source>
        <strain evidence="1 2">Gai3-2</strain>
        <plasmid evidence="1 2">unnamed3</plasmid>
    </source>
</reference>
<dbReference type="KEGG" id="halg:HUG10_21125"/>
<sequence>MGLSRHAIHQLYGAIAEAHPETPWWQVHYESDVHENDWVLVDGETEADVRARWDELKENARDQTDTEIVRIVPLNDLAKEQAGATA</sequence>
<geneLocation type="plasmid" evidence="1 2">
    <name>unnamed3</name>
</geneLocation>
<keyword evidence="1" id="KW-0614">Plasmid</keyword>
<protein>
    <submittedName>
        <fullName evidence="1">Uncharacterized protein</fullName>
    </submittedName>
</protein>
<dbReference type="Proteomes" id="UP000509750">
    <property type="component" value="Plasmid unnamed3"/>
</dbReference>
<dbReference type="AlphaFoldDB" id="A0A7D5GKV1"/>
<dbReference type="RefSeq" id="WP_179171665.1">
    <property type="nucleotide sequence ID" value="NZ_CP058532.1"/>
</dbReference>
<dbReference type="GeneID" id="56031392"/>
<organism evidence="1 2">
    <name type="scientific">Halorarum halophilum</name>
    <dbReference type="NCBI Taxonomy" id="2743090"/>
    <lineage>
        <taxon>Archaea</taxon>
        <taxon>Methanobacteriati</taxon>
        <taxon>Methanobacteriota</taxon>
        <taxon>Stenosarchaea group</taxon>
        <taxon>Halobacteria</taxon>
        <taxon>Halobacteriales</taxon>
        <taxon>Haloferacaceae</taxon>
        <taxon>Halorarum</taxon>
    </lineage>
</organism>